<keyword evidence="6" id="KW-1185">Reference proteome</keyword>
<name>A0ABV9DAS0_9MICO</name>
<keyword evidence="2" id="KW-0520">NAD</keyword>
<dbReference type="InterPro" id="IPR036291">
    <property type="entry name" value="NAD(P)-bd_dom_sf"/>
</dbReference>
<evidence type="ECO:0000259" key="4">
    <source>
        <dbReference type="Pfam" id="PF22725"/>
    </source>
</evidence>
<feature type="domain" description="GFO/IDH/MocA-like oxidoreductase" evidence="4">
    <location>
        <begin position="134"/>
        <end position="248"/>
    </location>
</feature>
<dbReference type="Pfam" id="PF22725">
    <property type="entry name" value="GFO_IDH_MocA_C3"/>
    <property type="match status" value="1"/>
</dbReference>
<reference evidence="6" key="1">
    <citation type="journal article" date="2019" name="Int. J. Syst. Evol. Microbiol.">
        <title>The Global Catalogue of Microorganisms (GCM) 10K type strain sequencing project: providing services to taxonomists for standard genome sequencing and annotation.</title>
        <authorList>
            <consortium name="The Broad Institute Genomics Platform"/>
            <consortium name="The Broad Institute Genome Sequencing Center for Infectious Disease"/>
            <person name="Wu L."/>
            <person name="Ma J."/>
        </authorList>
    </citation>
    <scope>NUCLEOTIDE SEQUENCE [LARGE SCALE GENOMIC DNA]</scope>
    <source>
        <strain evidence="6">JCM 3369</strain>
    </source>
</reference>
<evidence type="ECO:0000313" key="6">
    <source>
        <dbReference type="Proteomes" id="UP001595955"/>
    </source>
</evidence>
<sequence length="307" mass="32127">MPTPEVPVRAAVLGVGGFGVEHARRYAEHPGADLVAVVDADEDRARRVGARFGARARRDLEDLLAHEELDAVSVCLPSDLHADAALRLVAAGACVLLEKPVATARADAERLAAAERPFPFVMPGHVLRFAARHTALKAAVDAGRIGRPVALTLRRHRTRDHDERYPGEHPAMLTSIHDLDLALWLTSSRPVAVRSVEARVPGRNQPAAVTAEIVMASGAVCSVQSSWVLPDGADVPDAVEVVGTGGVLSLGDPAGDGADELGEALDREIAHFLDRVAARSASPVVALADGVAAVLLAHDVIGAGRAT</sequence>
<dbReference type="Proteomes" id="UP001595955">
    <property type="component" value="Unassembled WGS sequence"/>
</dbReference>
<feature type="domain" description="Gfo/Idh/MocA-like oxidoreductase N-terminal" evidence="3">
    <location>
        <begin position="9"/>
        <end position="115"/>
    </location>
</feature>
<dbReference type="Gene3D" id="3.30.360.10">
    <property type="entry name" value="Dihydrodipicolinate Reductase, domain 2"/>
    <property type="match status" value="1"/>
</dbReference>
<dbReference type="PANTHER" id="PTHR43818">
    <property type="entry name" value="BCDNA.GH03377"/>
    <property type="match status" value="1"/>
</dbReference>
<proteinExistence type="predicted"/>
<dbReference type="SUPFAM" id="SSF55347">
    <property type="entry name" value="Glyceraldehyde-3-phosphate dehydrogenase-like, C-terminal domain"/>
    <property type="match status" value="1"/>
</dbReference>
<dbReference type="RefSeq" id="WP_122824007.1">
    <property type="nucleotide sequence ID" value="NZ_CP033325.1"/>
</dbReference>
<gene>
    <name evidence="5" type="ORF">ACFO3F_07040</name>
</gene>
<dbReference type="Gene3D" id="3.40.50.720">
    <property type="entry name" value="NAD(P)-binding Rossmann-like Domain"/>
    <property type="match status" value="1"/>
</dbReference>
<dbReference type="Pfam" id="PF01408">
    <property type="entry name" value="GFO_IDH_MocA"/>
    <property type="match status" value="1"/>
</dbReference>
<organism evidence="5 6">
    <name type="scientific">Georgenia faecalis</name>
    <dbReference type="NCBI Taxonomy" id="2483799"/>
    <lineage>
        <taxon>Bacteria</taxon>
        <taxon>Bacillati</taxon>
        <taxon>Actinomycetota</taxon>
        <taxon>Actinomycetes</taxon>
        <taxon>Micrococcales</taxon>
        <taxon>Bogoriellaceae</taxon>
        <taxon>Georgenia</taxon>
    </lineage>
</organism>
<accession>A0ABV9DAS0</accession>
<keyword evidence="1" id="KW-0560">Oxidoreductase</keyword>
<dbReference type="InterPro" id="IPR000683">
    <property type="entry name" value="Gfo/Idh/MocA-like_OxRdtase_N"/>
</dbReference>
<dbReference type="SUPFAM" id="SSF51735">
    <property type="entry name" value="NAD(P)-binding Rossmann-fold domains"/>
    <property type="match status" value="1"/>
</dbReference>
<evidence type="ECO:0000256" key="1">
    <source>
        <dbReference type="ARBA" id="ARBA00023002"/>
    </source>
</evidence>
<evidence type="ECO:0000313" key="5">
    <source>
        <dbReference type="EMBL" id="MFC4554998.1"/>
    </source>
</evidence>
<comment type="caution">
    <text evidence="5">The sequence shown here is derived from an EMBL/GenBank/DDBJ whole genome shotgun (WGS) entry which is preliminary data.</text>
</comment>
<dbReference type="InterPro" id="IPR050463">
    <property type="entry name" value="Gfo/Idh/MocA_oxidrdct_glycsds"/>
</dbReference>
<evidence type="ECO:0000256" key="2">
    <source>
        <dbReference type="ARBA" id="ARBA00023027"/>
    </source>
</evidence>
<dbReference type="EMBL" id="JBHSGF010000004">
    <property type="protein sequence ID" value="MFC4554998.1"/>
    <property type="molecule type" value="Genomic_DNA"/>
</dbReference>
<evidence type="ECO:0000259" key="3">
    <source>
        <dbReference type="Pfam" id="PF01408"/>
    </source>
</evidence>
<dbReference type="InterPro" id="IPR055170">
    <property type="entry name" value="GFO_IDH_MocA-like_dom"/>
</dbReference>
<dbReference type="PANTHER" id="PTHR43818:SF11">
    <property type="entry name" value="BCDNA.GH03377"/>
    <property type="match status" value="1"/>
</dbReference>
<protein>
    <submittedName>
        <fullName evidence="5">Gfo/Idh/MocA family protein</fullName>
    </submittedName>
</protein>